<comment type="catalytic activity">
    <reaction evidence="1 7">
        <text>beta-D-fructose 1-phosphate + H2O = D-fructose + phosphate</text>
        <dbReference type="Rhea" id="RHEA:35603"/>
        <dbReference type="ChEBI" id="CHEBI:15377"/>
        <dbReference type="ChEBI" id="CHEBI:37721"/>
        <dbReference type="ChEBI" id="CHEBI:43474"/>
        <dbReference type="ChEBI" id="CHEBI:138881"/>
    </reaction>
</comment>
<comment type="cofactor">
    <cofactor evidence="7">
        <name>Mn(2+)</name>
        <dbReference type="ChEBI" id="CHEBI:29035"/>
    </cofactor>
    <cofactor evidence="7">
        <name>Ni(2+)</name>
        <dbReference type="ChEBI" id="CHEBI:49786"/>
    </cofactor>
</comment>
<evidence type="ECO:0000256" key="7">
    <source>
        <dbReference type="RuleBase" id="RU367030"/>
    </source>
</evidence>
<feature type="domain" description="Damage-control phosphatase ARMT1-like metal-binding" evidence="8">
    <location>
        <begin position="22"/>
        <end position="451"/>
    </location>
</feature>
<dbReference type="Gene3D" id="1.20.930.60">
    <property type="match status" value="1"/>
</dbReference>
<evidence type="ECO:0000313" key="10">
    <source>
        <dbReference type="Proteomes" id="UP000076154"/>
    </source>
</evidence>
<protein>
    <recommendedName>
        <fullName evidence="7">Sugar phosphate phosphatase</fullName>
        <ecNumber evidence="7">3.1.3.-</ecNumber>
    </recommendedName>
</protein>
<dbReference type="EMBL" id="LUEZ02000077">
    <property type="protein sequence ID" value="RDB19624.1"/>
    <property type="molecule type" value="Genomic_DNA"/>
</dbReference>
<evidence type="ECO:0000256" key="2">
    <source>
        <dbReference type="ARBA" id="ARBA00009519"/>
    </source>
</evidence>
<gene>
    <name evidence="9" type="ORF">Hypma_013262</name>
</gene>
<dbReference type="FunCoup" id="A0A369JJQ0">
    <property type="interactions" value="132"/>
</dbReference>
<evidence type="ECO:0000256" key="3">
    <source>
        <dbReference type="ARBA" id="ARBA00022723"/>
    </source>
</evidence>
<name>A0A369JJQ0_HYPMA</name>
<dbReference type="GO" id="GO:0006974">
    <property type="term" value="P:DNA damage response"/>
    <property type="evidence" value="ECO:0007669"/>
    <property type="project" value="TreeGrafter"/>
</dbReference>
<organism evidence="9 10">
    <name type="scientific">Hypsizygus marmoreus</name>
    <name type="common">White beech mushroom</name>
    <name type="synonym">Agaricus marmoreus</name>
    <dbReference type="NCBI Taxonomy" id="39966"/>
    <lineage>
        <taxon>Eukaryota</taxon>
        <taxon>Fungi</taxon>
        <taxon>Dikarya</taxon>
        <taxon>Basidiomycota</taxon>
        <taxon>Agaricomycotina</taxon>
        <taxon>Agaricomycetes</taxon>
        <taxon>Agaricomycetidae</taxon>
        <taxon>Agaricales</taxon>
        <taxon>Tricholomatineae</taxon>
        <taxon>Lyophyllaceae</taxon>
        <taxon>Hypsizygus</taxon>
    </lineage>
</organism>
<dbReference type="InterPro" id="IPR036075">
    <property type="entry name" value="ARMT-1-like_metal-bd_sf"/>
</dbReference>
<evidence type="ECO:0000256" key="6">
    <source>
        <dbReference type="ARBA" id="ARBA00048809"/>
    </source>
</evidence>
<dbReference type="InParanoid" id="A0A369JJQ0"/>
<evidence type="ECO:0000256" key="4">
    <source>
        <dbReference type="ARBA" id="ARBA00022801"/>
    </source>
</evidence>
<dbReference type="GO" id="GO:0097023">
    <property type="term" value="F:fructose 6-phosphate aldolase activity"/>
    <property type="evidence" value="ECO:0007669"/>
    <property type="project" value="RHEA"/>
</dbReference>
<evidence type="ECO:0000259" key="8">
    <source>
        <dbReference type="Pfam" id="PF01937"/>
    </source>
</evidence>
<dbReference type="GO" id="GO:0005634">
    <property type="term" value="C:nucleus"/>
    <property type="evidence" value="ECO:0007669"/>
    <property type="project" value="TreeGrafter"/>
</dbReference>
<dbReference type="SUPFAM" id="SSF111321">
    <property type="entry name" value="AF1104-like"/>
    <property type="match status" value="1"/>
</dbReference>
<comment type="caution">
    <text evidence="9">The sequence shown here is derived from an EMBL/GenBank/DDBJ whole genome shotgun (WGS) entry which is preliminary data.</text>
</comment>
<dbReference type="GO" id="GO:0103026">
    <property type="term" value="F:fructose-1-phosphatase activity"/>
    <property type="evidence" value="ECO:0007669"/>
    <property type="project" value="RHEA"/>
</dbReference>
<dbReference type="PANTHER" id="PTHR12260">
    <property type="entry name" value="DAMAGE-CONTROL PHOSPHATASE ARMT1"/>
    <property type="match status" value="1"/>
</dbReference>
<dbReference type="EC" id="3.1.3.-" evidence="7"/>
<proteinExistence type="inferred from homology"/>
<comment type="similarity">
    <text evidence="2 7">Belongs to the damage-control phosphatase family. Sugar phosphate phosphatase III subfamily.</text>
</comment>
<dbReference type="GO" id="GO:0046872">
    <property type="term" value="F:metal ion binding"/>
    <property type="evidence" value="ECO:0007669"/>
    <property type="project" value="UniProtKB-UniRule"/>
</dbReference>
<keyword evidence="4 7" id="KW-0378">Hydrolase</keyword>
<dbReference type="STRING" id="39966.A0A369JJQ0"/>
<keyword evidence="5 7" id="KW-0464">Manganese</keyword>
<evidence type="ECO:0000256" key="5">
    <source>
        <dbReference type="ARBA" id="ARBA00023211"/>
    </source>
</evidence>
<dbReference type="OrthoDB" id="541375at2759"/>
<evidence type="ECO:0000256" key="1">
    <source>
        <dbReference type="ARBA" id="ARBA00001326"/>
    </source>
</evidence>
<dbReference type="Proteomes" id="UP000076154">
    <property type="component" value="Unassembled WGS sequence"/>
</dbReference>
<sequence length="486" mass="54706">MTFEPPHPPYDPTDKTGFSYETVVKRWPVIITGVIDQIHNVCHKLSLELQRPNAEKETAEAKVAEGKVIIEKLSKLKYQMGRDHPLEPIPADGEGQVETYNLELQRLGEAGKNTWFTAPWLYAECYLYRLLRSFCAATTHWNNYDPFLSQKVSTFAQSGTSILKIATSMHELESEKDALNSEKLGILFSEMVQMCLWGNATDLSLLTHLSPDDIAHLQSVGKEAQAARQQFILKDDQSQLWEHIQSLKSGRIDFVLDNAGFELFTDLVFADFLVSFTPYVSEVQFHPKLIPWFVSDVTPADFSQTLSSLLDPSFFSRFAGPNEGSTPSSEHLKHMVTRWKNYVDEGVFKLSVPLATPLGGSGSEVDLFGSFWTSPWPYWNLKDYAPELFSALQESSLVVFKGDLNYRKLTGDIQWPVWTPFATAIGPLAGSFPILSLRTNKADIVVGVDREIAEKLDESGEKWRVNGRYALISFLEASPLEFAITS</sequence>
<keyword evidence="10" id="KW-1185">Reference proteome</keyword>
<dbReference type="Gene3D" id="3.40.50.10880">
    <property type="entry name" value="Uncharacterised protein PF01937, DUF89, domain 3"/>
    <property type="match status" value="1"/>
</dbReference>
<dbReference type="Pfam" id="PF01937">
    <property type="entry name" value="ARMT1-like_dom"/>
    <property type="match status" value="1"/>
</dbReference>
<dbReference type="InterPro" id="IPR002791">
    <property type="entry name" value="ARMT1-like_metal-bd"/>
</dbReference>
<dbReference type="FunFam" id="1.20.930.60:FF:000002">
    <property type="entry name" value="Protein-glutamate O-methyltransferase C1393.13"/>
    <property type="match status" value="1"/>
</dbReference>
<reference evidence="9" key="1">
    <citation type="submission" date="2018-04" db="EMBL/GenBank/DDBJ databases">
        <title>Whole genome sequencing of Hypsizygus marmoreus.</title>
        <authorList>
            <person name="Choi I.-G."/>
            <person name="Min B."/>
            <person name="Kim J.-G."/>
            <person name="Kim S."/>
            <person name="Oh Y.-L."/>
            <person name="Kong W.-S."/>
            <person name="Park H."/>
            <person name="Jeong J."/>
            <person name="Song E.-S."/>
        </authorList>
    </citation>
    <scope>NUCLEOTIDE SEQUENCE [LARGE SCALE GENOMIC DNA]</scope>
    <source>
        <strain evidence="9">51987-8</strain>
    </source>
</reference>
<evidence type="ECO:0000313" key="9">
    <source>
        <dbReference type="EMBL" id="RDB19624.1"/>
    </source>
</evidence>
<comment type="domain">
    <text evidence="7">Subfamily III proteins have a conserved RTxK motif about 40-50 residues from the C-terminus; the threonine may be replaced by serine or cysteine.</text>
</comment>
<keyword evidence="3 7" id="KW-0479">Metal-binding</keyword>
<dbReference type="InterPro" id="IPR039763">
    <property type="entry name" value="ARMT1"/>
</dbReference>
<accession>A0A369JJQ0</accession>
<comment type="function">
    <text evidence="7">Metal-dependent phosphatase that shows phosphatase activity against several substrates, including fructose-1-phosphate and fructose-6-phosphate. Its preference for fructose-1-phosphate, a strong glycating agent that causes DNA damage rather than a canonical yeast metabolite, suggests a damage-control function in hexose phosphate metabolism.</text>
</comment>
<dbReference type="PANTHER" id="PTHR12260:SF6">
    <property type="entry name" value="DAMAGE-CONTROL PHOSPHATASE ARMT1"/>
    <property type="match status" value="1"/>
</dbReference>
<comment type="catalytic activity">
    <reaction evidence="6 7">
        <text>beta-D-fructose 6-phosphate = dihydroxyacetone + D-glyceraldehyde 3-phosphate</text>
        <dbReference type="Rhea" id="RHEA:28002"/>
        <dbReference type="ChEBI" id="CHEBI:16016"/>
        <dbReference type="ChEBI" id="CHEBI:57634"/>
        <dbReference type="ChEBI" id="CHEBI:59776"/>
    </reaction>
</comment>
<dbReference type="AlphaFoldDB" id="A0A369JJQ0"/>